<dbReference type="PANTHER" id="PTHR11124">
    <property type="entry name" value="VACUOLAR SORTING PROTEIN VPS29"/>
    <property type="match status" value="1"/>
</dbReference>
<dbReference type="Pfam" id="PF12850">
    <property type="entry name" value="Metallophos_2"/>
    <property type="match status" value="1"/>
</dbReference>
<comment type="cofactor">
    <cofactor evidence="2">
        <name>a divalent metal cation</name>
        <dbReference type="ChEBI" id="CHEBI:60240"/>
    </cofactor>
</comment>
<proteinExistence type="inferred from homology"/>
<keyword evidence="2" id="KW-0479">Metal-binding</keyword>
<evidence type="ECO:0000259" key="3">
    <source>
        <dbReference type="Pfam" id="PF12850"/>
    </source>
</evidence>
<dbReference type="SUPFAM" id="SSF56300">
    <property type="entry name" value="Metallo-dependent phosphatases"/>
    <property type="match status" value="1"/>
</dbReference>
<dbReference type="InterPro" id="IPR000979">
    <property type="entry name" value="Phosphodiesterase_MJ0936/Vps29"/>
</dbReference>
<evidence type="ECO:0000313" key="4">
    <source>
        <dbReference type="EMBL" id="MFC4310773.1"/>
    </source>
</evidence>
<dbReference type="RefSeq" id="WP_380598548.1">
    <property type="nucleotide sequence ID" value="NZ_JBHSDU010000003.1"/>
</dbReference>
<sequence length="166" mass="17919">MEPALPSDTPDQTVIGVLSDTHGLLRPEALKHLNGVDRIVHAGDIGAPNVLEKLQTIAPVDAVRGNNDKGAWAEAIPETLFLEIRGHRIHVLHDLNQIDLSPSAAGMSVVISGHSHKPVVEEREGVLFINPGSPGPRRFRLPIALAKLYITAESVRAEIIELRIPG</sequence>
<gene>
    <name evidence="4" type="ORF">ACFPN2_16890</name>
</gene>
<dbReference type="NCBIfam" id="TIGR00040">
    <property type="entry name" value="yfcE"/>
    <property type="match status" value="1"/>
</dbReference>
<comment type="caution">
    <text evidence="4">The sequence shown here is derived from an EMBL/GenBank/DDBJ whole genome shotgun (WGS) entry which is preliminary data.</text>
</comment>
<reference evidence="5" key="1">
    <citation type="journal article" date="2019" name="Int. J. Syst. Evol. Microbiol.">
        <title>The Global Catalogue of Microorganisms (GCM) 10K type strain sequencing project: providing services to taxonomists for standard genome sequencing and annotation.</title>
        <authorList>
            <consortium name="The Broad Institute Genomics Platform"/>
            <consortium name="The Broad Institute Genome Sequencing Center for Infectious Disease"/>
            <person name="Wu L."/>
            <person name="Ma J."/>
        </authorList>
    </citation>
    <scope>NUCLEOTIDE SEQUENCE [LARGE SCALE GENOMIC DNA]</scope>
    <source>
        <strain evidence="5">CGMCC 1.10759</strain>
    </source>
</reference>
<dbReference type="InterPro" id="IPR024654">
    <property type="entry name" value="Calcineurin-like_PHP_lpxH"/>
</dbReference>
<dbReference type="EMBL" id="JBHSDU010000003">
    <property type="protein sequence ID" value="MFC4310773.1"/>
    <property type="molecule type" value="Genomic_DNA"/>
</dbReference>
<dbReference type="InterPro" id="IPR029052">
    <property type="entry name" value="Metallo-depent_PP-like"/>
</dbReference>
<name>A0ABV8SUY8_9GAMM</name>
<keyword evidence="5" id="KW-1185">Reference proteome</keyword>
<dbReference type="Proteomes" id="UP001595904">
    <property type="component" value="Unassembled WGS sequence"/>
</dbReference>
<accession>A0ABV8SUY8</accession>
<evidence type="ECO:0000256" key="2">
    <source>
        <dbReference type="RuleBase" id="RU362039"/>
    </source>
</evidence>
<organism evidence="4 5">
    <name type="scientific">Steroidobacter flavus</name>
    <dbReference type="NCBI Taxonomy" id="1842136"/>
    <lineage>
        <taxon>Bacteria</taxon>
        <taxon>Pseudomonadati</taxon>
        <taxon>Pseudomonadota</taxon>
        <taxon>Gammaproteobacteria</taxon>
        <taxon>Steroidobacterales</taxon>
        <taxon>Steroidobacteraceae</taxon>
        <taxon>Steroidobacter</taxon>
    </lineage>
</organism>
<dbReference type="Gene3D" id="3.60.21.10">
    <property type="match status" value="1"/>
</dbReference>
<comment type="similarity">
    <text evidence="1 2">Belongs to the metallophosphoesterase superfamily. YfcE family.</text>
</comment>
<evidence type="ECO:0000256" key="1">
    <source>
        <dbReference type="ARBA" id="ARBA00008950"/>
    </source>
</evidence>
<evidence type="ECO:0000313" key="5">
    <source>
        <dbReference type="Proteomes" id="UP001595904"/>
    </source>
</evidence>
<feature type="domain" description="Calcineurin-like phosphoesterase" evidence="3">
    <location>
        <begin position="15"/>
        <end position="148"/>
    </location>
</feature>
<dbReference type="EC" id="3.1.4.-" evidence="2"/>
<protein>
    <recommendedName>
        <fullName evidence="2">Phosphoesterase</fullName>
        <ecNumber evidence="2">3.1.4.-</ecNumber>
    </recommendedName>
</protein>